<gene>
    <name evidence="1" type="ORF">SEA_GENGAR_46</name>
</gene>
<accession>A0A1C9EGT9</accession>
<protein>
    <recommendedName>
        <fullName evidence="3">DUF3310 domain-containing protein</fullName>
    </recommendedName>
</protein>
<keyword evidence="2" id="KW-1185">Reference proteome</keyword>
<evidence type="ECO:0008006" key="3">
    <source>
        <dbReference type="Google" id="ProtNLM"/>
    </source>
</evidence>
<dbReference type="RefSeq" id="YP_009282291.1">
    <property type="nucleotide sequence ID" value="NC_031035.1"/>
</dbReference>
<sequence>MTSHAMPLCTECELYYATSFDPDGSMMCGDCRAADDEPQATEAGDPDKWIVQGDTGELMTIYPSVVTPPIPAPAAWIVSAAGEVTVPVEAFAPAVPAWISELVRLMSTPIDTAVFLPEPADFIDTSEEPLPIDIDDPAEDVVNHPSHYTSHPSGVECITITEHMGFNLGNAVKYIWRCDLKRDAIEDLKKAAFYVDREIAKRERELAAGGQ</sequence>
<dbReference type="GeneID" id="29060941"/>
<dbReference type="InterPro" id="IPR021739">
    <property type="entry name" value="SaV-like"/>
</dbReference>
<dbReference type="KEGG" id="vg:29060941"/>
<evidence type="ECO:0000313" key="1">
    <source>
        <dbReference type="EMBL" id="AON96701.1"/>
    </source>
</evidence>
<organism evidence="1 2">
    <name type="scientific">Mycobacterium phage Gengar</name>
    <dbReference type="NCBI Taxonomy" id="1891963"/>
    <lineage>
        <taxon>Viruses</taxon>
        <taxon>Duplodnaviria</taxon>
        <taxon>Heunggongvirae</taxon>
        <taxon>Uroviricota</taxon>
        <taxon>Caudoviricetes</taxon>
        <taxon>Weiservirinae</taxon>
        <taxon>Kratiovirus</taxon>
        <taxon>Kratiovirus gengar</taxon>
    </lineage>
</organism>
<proteinExistence type="predicted"/>
<name>A0A1C9EGT9_9CAUD</name>
<dbReference type="Pfam" id="PF11753">
    <property type="entry name" value="DUF3310"/>
    <property type="match status" value="1"/>
</dbReference>
<dbReference type="Proteomes" id="UP000203815">
    <property type="component" value="Segment"/>
</dbReference>
<reference evidence="1 2" key="1">
    <citation type="submission" date="2016-07" db="EMBL/GenBank/DDBJ databases">
        <authorList>
            <person name="Ahrens W.T."/>
            <person name="Alaniz S.M."/>
            <person name="Alfonso A.J."/>
            <person name="Andrade A.E."/>
            <person name="Blake C.D."/>
            <person name="Denney K.A."/>
            <person name="Edwards N.C."/>
            <person name="Flores L.M."/>
            <person name="Frontera C.D."/>
            <person name="Frontera J.K."/>
            <person name="Goins A.N."/>
            <person name="Harris C.E."/>
            <person name="Hinojosa K.L."/>
            <person name="Long R.M."/>
            <person name="Lopez J.C."/>
            <person name="Miller C.B."/>
            <person name="Mojica J.C."/>
            <person name="Morales C.A."/>
            <person name="Pena M.C."/>
            <person name="Quezada B.E."/>
            <person name="Rincon P.M."/>
            <person name="Robertson S."/>
            <person name="Soto A.J."/>
            <person name="Vasquez A.D."/>
            <person name="Villegas D.K."/>
            <person name="Vulgamore J.L."/>
            <person name="Robertson M."/>
            <person name="Hatherill J.R."/>
            <person name="Dovalina S.A."/>
            <person name="Zhang D."/>
            <person name="Delesalle V.A."/>
            <person name="Garlena R.A."/>
            <person name="Russell D.A."/>
            <person name="Pope W.H."/>
            <person name="Jacobs-Sera D."/>
            <person name="Hendrix R.W."/>
            <person name="Hatfull G.F."/>
        </authorList>
    </citation>
    <scope>NUCLEOTIDE SEQUENCE [LARGE SCALE GENOMIC DNA]</scope>
</reference>
<dbReference type="EMBL" id="KX636165">
    <property type="protein sequence ID" value="AON96701.1"/>
    <property type="molecule type" value="Genomic_DNA"/>
</dbReference>
<dbReference type="OrthoDB" id="16458at10239"/>
<evidence type="ECO:0000313" key="2">
    <source>
        <dbReference type="Proteomes" id="UP000203815"/>
    </source>
</evidence>